<accession>A0A3M2L764</accession>
<organism evidence="4 5">
    <name type="scientific">Nocardia stercoris</name>
    <dbReference type="NCBI Taxonomy" id="2483361"/>
    <lineage>
        <taxon>Bacteria</taxon>
        <taxon>Bacillati</taxon>
        <taxon>Actinomycetota</taxon>
        <taxon>Actinomycetes</taxon>
        <taxon>Mycobacteriales</taxon>
        <taxon>Nocardiaceae</taxon>
        <taxon>Nocardia</taxon>
    </lineage>
</organism>
<dbReference type="InterPro" id="IPR002068">
    <property type="entry name" value="A-crystallin/Hsp20_dom"/>
</dbReference>
<dbReference type="SUPFAM" id="SSF49764">
    <property type="entry name" value="HSP20-like chaperones"/>
    <property type="match status" value="1"/>
</dbReference>
<name>A0A3M2L764_9NOCA</name>
<dbReference type="Proteomes" id="UP000279275">
    <property type="component" value="Unassembled WGS sequence"/>
</dbReference>
<proteinExistence type="inferred from homology"/>
<protein>
    <submittedName>
        <fullName evidence="4">Hsp20/alpha crystallin family protein</fullName>
    </submittedName>
</protein>
<dbReference type="InterPro" id="IPR008978">
    <property type="entry name" value="HSP20-like_chaperone"/>
</dbReference>
<dbReference type="CDD" id="cd06464">
    <property type="entry name" value="ACD_sHsps-like"/>
    <property type="match status" value="1"/>
</dbReference>
<dbReference type="RefSeq" id="WP_122187751.1">
    <property type="nucleotide sequence ID" value="NZ_RFFH01000003.1"/>
</dbReference>
<gene>
    <name evidence="4" type="ORF">EBN03_10605</name>
</gene>
<feature type="domain" description="SHSP" evidence="3">
    <location>
        <begin position="29"/>
        <end position="139"/>
    </location>
</feature>
<evidence type="ECO:0000259" key="3">
    <source>
        <dbReference type="PROSITE" id="PS01031"/>
    </source>
</evidence>
<dbReference type="OrthoDB" id="3855217at2"/>
<dbReference type="InterPro" id="IPR031107">
    <property type="entry name" value="Small_HSP"/>
</dbReference>
<evidence type="ECO:0000256" key="1">
    <source>
        <dbReference type="PROSITE-ProRule" id="PRU00285"/>
    </source>
</evidence>
<dbReference type="Pfam" id="PF00011">
    <property type="entry name" value="HSP20"/>
    <property type="match status" value="1"/>
</dbReference>
<dbReference type="AlphaFoldDB" id="A0A3M2L764"/>
<dbReference type="PROSITE" id="PS01031">
    <property type="entry name" value="SHSP"/>
    <property type="match status" value="1"/>
</dbReference>
<comment type="caution">
    <text evidence="4">The sequence shown here is derived from an EMBL/GenBank/DDBJ whole genome shotgun (WGS) entry which is preliminary data.</text>
</comment>
<dbReference type="Gene3D" id="2.60.40.790">
    <property type="match status" value="1"/>
</dbReference>
<dbReference type="EMBL" id="RFFH01000003">
    <property type="protein sequence ID" value="RMI33552.1"/>
    <property type="molecule type" value="Genomic_DNA"/>
</dbReference>
<keyword evidence="5" id="KW-1185">Reference proteome</keyword>
<dbReference type="PANTHER" id="PTHR11527">
    <property type="entry name" value="HEAT-SHOCK PROTEIN 20 FAMILY MEMBER"/>
    <property type="match status" value="1"/>
</dbReference>
<reference evidence="4 5" key="1">
    <citation type="submission" date="2018-10" db="EMBL/GenBank/DDBJ databases">
        <title>Isolation from cow dung.</title>
        <authorList>
            <person name="Ling L."/>
        </authorList>
    </citation>
    <scope>NUCLEOTIDE SEQUENCE [LARGE SCALE GENOMIC DNA]</scope>
    <source>
        <strain evidence="4 5">NEAU-LL90</strain>
    </source>
</reference>
<comment type="similarity">
    <text evidence="1 2">Belongs to the small heat shock protein (HSP20) family.</text>
</comment>
<evidence type="ECO:0000313" key="4">
    <source>
        <dbReference type="EMBL" id="RMI33552.1"/>
    </source>
</evidence>
<sequence length="140" mass="15260">MSKLAPHRQPQLLPELADLWNTFAPSPLPWSGTHLIRVEDDLEEGAYVLRAEIPGIDPDKDLSVSVQHGRLSIKAERSEKHEEKGHSEFSYGSFVRTVTLPVGAQEDGITANYAKGILTVTVPMAAEPEKATTIAVTSSD</sequence>
<evidence type="ECO:0000256" key="2">
    <source>
        <dbReference type="RuleBase" id="RU003616"/>
    </source>
</evidence>
<evidence type="ECO:0000313" key="5">
    <source>
        <dbReference type="Proteomes" id="UP000279275"/>
    </source>
</evidence>